<evidence type="ECO:0000313" key="7">
    <source>
        <dbReference type="Proteomes" id="UP000324897"/>
    </source>
</evidence>
<feature type="domain" description="GST C-terminal" evidence="5">
    <location>
        <begin position="89"/>
        <end position="215"/>
    </location>
</feature>
<dbReference type="Gene3D" id="1.20.1050.10">
    <property type="match status" value="2"/>
</dbReference>
<protein>
    <recommendedName>
        <fullName evidence="1">glutathione transferase</fullName>
        <ecNumber evidence="1">2.5.1.18</ecNumber>
    </recommendedName>
</protein>
<evidence type="ECO:0000259" key="4">
    <source>
        <dbReference type="PROSITE" id="PS50404"/>
    </source>
</evidence>
<evidence type="ECO:0000256" key="1">
    <source>
        <dbReference type="ARBA" id="ARBA00012452"/>
    </source>
</evidence>
<evidence type="ECO:0000256" key="2">
    <source>
        <dbReference type="ARBA" id="ARBA00022679"/>
    </source>
</evidence>
<sequence>MSQPQPVKLISAFGSPFAHRAEAALRLKGVPYELILEDLSNKSELLLKHNPVHKFVPVLLHGDRAVAESVVIVEYVDDAFEGPPLLPADPYERAQARFWAHFIEQKFSRPFWLSFWMEDGPRKEAFVKEAKENLELLEGQLVKGRRKFFGGDTIGLVDIAAGGLAHWVGVVEEVAGVKLMNDEEFPALCQWAERYVSHESVRKCLPSRDELVAQFTSWKEMHTQLAKANPFVHRAEAALRLKGVPYDLILEKELAKGNKSELLLKHNPVHKKVPVLLHGDRAVAESVVIVEYVDDVFEGPRLLPTDPYGRAEARFWANFIEQKRDYVRVATLTERGGALLQFSRPFWLSFWMEDGPRKEAFVKEAKENLALLEGQLIKGGRRFFGGDAIGLVDIAASGLTRWVGVFEEVAGGVRLMSDEEFPALCRWAERYVSHESVRKCLPGRDELVVLYSSLKERYTQLAKAKFSN</sequence>
<dbReference type="SFLD" id="SFLDS00019">
    <property type="entry name" value="Glutathione_Transferase_(cytos"/>
    <property type="match status" value="2"/>
</dbReference>
<dbReference type="InterPro" id="IPR045073">
    <property type="entry name" value="Omega/Tau-like"/>
</dbReference>
<dbReference type="InterPro" id="IPR036249">
    <property type="entry name" value="Thioredoxin-like_sf"/>
</dbReference>
<dbReference type="OrthoDB" id="4951845at2759"/>
<dbReference type="PROSITE" id="PS50405">
    <property type="entry name" value="GST_CTER"/>
    <property type="match status" value="2"/>
</dbReference>
<dbReference type="InterPro" id="IPR004045">
    <property type="entry name" value="Glutathione_S-Trfase_N"/>
</dbReference>
<dbReference type="InterPro" id="IPR010987">
    <property type="entry name" value="Glutathione-S-Trfase_C-like"/>
</dbReference>
<dbReference type="GO" id="GO:0004364">
    <property type="term" value="F:glutathione transferase activity"/>
    <property type="evidence" value="ECO:0007669"/>
    <property type="project" value="UniProtKB-EC"/>
</dbReference>
<dbReference type="SFLD" id="SFLDG00358">
    <property type="entry name" value="Main_(cytGST)"/>
    <property type="match status" value="2"/>
</dbReference>
<dbReference type="EC" id="2.5.1.18" evidence="1"/>
<dbReference type="EMBL" id="RWGY01000039">
    <property type="protein sequence ID" value="TVU09844.1"/>
    <property type="molecule type" value="Genomic_DNA"/>
</dbReference>
<keyword evidence="7" id="KW-1185">Reference proteome</keyword>
<dbReference type="GO" id="GO:0006749">
    <property type="term" value="P:glutathione metabolic process"/>
    <property type="evidence" value="ECO:0007669"/>
    <property type="project" value="InterPro"/>
</dbReference>
<dbReference type="FunFam" id="3.40.30.10:FF:000200">
    <property type="entry name" value="Glutathione S-transferase"/>
    <property type="match status" value="1"/>
</dbReference>
<dbReference type="PANTHER" id="PTHR11260:SF708">
    <property type="entry name" value="GLUTATHIONE TRANSFERASE"/>
    <property type="match status" value="1"/>
</dbReference>
<dbReference type="FunFam" id="1.20.1050.10:FF:000012">
    <property type="entry name" value="Tau class glutathione S-transferase"/>
    <property type="match status" value="2"/>
</dbReference>
<evidence type="ECO:0000259" key="5">
    <source>
        <dbReference type="PROSITE" id="PS50405"/>
    </source>
</evidence>
<dbReference type="PANTHER" id="PTHR11260">
    <property type="entry name" value="GLUTATHIONE S-TRANSFERASE, GST, SUPERFAMILY, GST DOMAIN CONTAINING"/>
    <property type="match status" value="1"/>
</dbReference>
<dbReference type="InterPro" id="IPR045074">
    <property type="entry name" value="GST_C_Tau"/>
</dbReference>
<keyword evidence="2" id="KW-0808">Transferase</keyword>
<proteinExistence type="predicted"/>
<comment type="catalytic activity">
    <reaction evidence="3">
        <text>RX + glutathione = an S-substituted glutathione + a halide anion + H(+)</text>
        <dbReference type="Rhea" id="RHEA:16437"/>
        <dbReference type="ChEBI" id="CHEBI:15378"/>
        <dbReference type="ChEBI" id="CHEBI:16042"/>
        <dbReference type="ChEBI" id="CHEBI:17792"/>
        <dbReference type="ChEBI" id="CHEBI:57925"/>
        <dbReference type="ChEBI" id="CHEBI:90779"/>
        <dbReference type="EC" id="2.5.1.18"/>
    </reaction>
</comment>
<dbReference type="SUPFAM" id="SSF47616">
    <property type="entry name" value="GST C-terminal domain-like"/>
    <property type="match status" value="2"/>
</dbReference>
<dbReference type="AlphaFoldDB" id="A0A5J9TEV1"/>
<dbReference type="InterPro" id="IPR004046">
    <property type="entry name" value="GST_C"/>
</dbReference>
<accession>A0A5J9TEV1</accession>
<dbReference type="Pfam" id="PF02798">
    <property type="entry name" value="GST_N"/>
    <property type="match status" value="2"/>
</dbReference>
<evidence type="ECO:0000313" key="6">
    <source>
        <dbReference type="EMBL" id="TVU09844.1"/>
    </source>
</evidence>
<dbReference type="Proteomes" id="UP000324897">
    <property type="component" value="Chromosome 3"/>
</dbReference>
<dbReference type="Pfam" id="PF00043">
    <property type="entry name" value="GST_C"/>
    <property type="match status" value="2"/>
</dbReference>
<dbReference type="SUPFAM" id="SSF52833">
    <property type="entry name" value="Thioredoxin-like"/>
    <property type="match status" value="2"/>
</dbReference>
<gene>
    <name evidence="6" type="ORF">EJB05_43341</name>
</gene>
<dbReference type="CDD" id="cd03058">
    <property type="entry name" value="GST_N_Tau"/>
    <property type="match status" value="1"/>
</dbReference>
<feature type="non-terminal residue" evidence="6">
    <location>
        <position position="1"/>
    </location>
</feature>
<reference evidence="6 7" key="1">
    <citation type="journal article" date="2019" name="Sci. Rep.">
        <title>A high-quality genome of Eragrostis curvula grass provides insights into Poaceae evolution and supports new strategies to enhance forage quality.</title>
        <authorList>
            <person name="Carballo J."/>
            <person name="Santos B.A.C.M."/>
            <person name="Zappacosta D."/>
            <person name="Garbus I."/>
            <person name="Selva J.P."/>
            <person name="Gallo C.A."/>
            <person name="Diaz A."/>
            <person name="Albertini E."/>
            <person name="Caccamo M."/>
            <person name="Echenique V."/>
        </authorList>
    </citation>
    <scope>NUCLEOTIDE SEQUENCE [LARGE SCALE GENOMIC DNA]</scope>
    <source>
        <strain evidence="7">cv. Victoria</strain>
        <tissue evidence="6">Leaf</tissue>
    </source>
</reference>
<dbReference type="InterPro" id="IPR040079">
    <property type="entry name" value="Glutathione_S-Trfase"/>
</dbReference>
<evidence type="ECO:0000256" key="3">
    <source>
        <dbReference type="ARBA" id="ARBA00047960"/>
    </source>
</evidence>
<dbReference type="Gene3D" id="3.40.30.10">
    <property type="entry name" value="Glutaredoxin"/>
    <property type="match status" value="2"/>
</dbReference>
<dbReference type="SFLD" id="SFLDG01152">
    <property type="entry name" value="Main.3:_Omega-_and_Tau-like"/>
    <property type="match status" value="2"/>
</dbReference>
<name>A0A5J9TEV1_9POAL</name>
<dbReference type="CDD" id="cd03185">
    <property type="entry name" value="GST_C_Tau"/>
    <property type="match status" value="2"/>
</dbReference>
<organism evidence="6 7">
    <name type="scientific">Eragrostis curvula</name>
    <name type="common">weeping love grass</name>
    <dbReference type="NCBI Taxonomy" id="38414"/>
    <lineage>
        <taxon>Eukaryota</taxon>
        <taxon>Viridiplantae</taxon>
        <taxon>Streptophyta</taxon>
        <taxon>Embryophyta</taxon>
        <taxon>Tracheophyta</taxon>
        <taxon>Spermatophyta</taxon>
        <taxon>Magnoliopsida</taxon>
        <taxon>Liliopsida</taxon>
        <taxon>Poales</taxon>
        <taxon>Poaceae</taxon>
        <taxon>PACMAD clade</taxon>
        <taxon>Chloridoideae</taxon>
        <taxon>Eragrostideae</taxon>
        <taxon>Eragrostidinae</taxon>
        <taxon>Eragrostis</taxon>
    </lineage>
</organism>
<comment type="caution">
    <text evidence="6">The sequence shown here is derived from an EMBL/GenBank/DDBJ whole genome shotgun (WGS) entry which is preliminary data.</text>
</comment>
<feature type="domain" description="GST C-terminal" evidence="5">
    <location>
        <begin position="306"/>
        <end position="461"/>
    </location>
</feature>
<feature type="domain" description="GST N-terminal" evidence="4">
    <location>
        <begin position="219"/>
        <end position="301"/>
    </location>
</feature>
<dbReference type="Gramene" id="TVU09844">
    <property type="protein sequence ID" value="TVU09844"/>
    <property type="gene ID" value="EJB05_43341"/>
</dbReference>
<dbReference type="InterPro" id="IPR036282">
    <property type="entry name" value="Glutathione-S-Trfase_C_sf"/>
</dbReference>
<dbReference type="GO" id="GO:0005737">
    <property type="term" value="C:cytoplasm"/>
    <property type="evidence" value="ECO:0007669"/>
    <property type="project" value="TreeGrafter"/>
</dbReference>
<dbReference type="PROSITE" id="PS50404">
    <property type="entry name" value="GST_NTER"/>
    <property type="match status" value="2"/>
</dbReference>
<feature type="domain" description="GST N-terminal" evidence="4">
    <location>
        <begin position="5"/>
        <end position="84"/>
    </location>
</feature>